<reference evidence="15" key="1">
    <citation type="submission" date="2018-06" db="EMBL/GenBank/DDBJ databases">
        <authorList>
            <person name="Zhirakovskaya E."/>
        </authorList>
    </citation>
    <scope>NUCLEOTIDE SEQUENCE</scope>
</reference>
<dbReference type="SMART" id="SM00283">
    <property type="entry name" value="MA"/>
    <property type="match status" value="1"/>
</dbReference>
<dbReference type="FunFam" id="1.10.287.950:FF:000001">
    <property type="entry name" value="Methyl-accepting chemotaxis sensory transducer"/>
    <property type="match status" value="1"/>
</dbReference>
<proteinExistence type="inferred from homology"/>
<dbReference type="InterPro" id="IPR004090">
    <property type="entry name" value="Chemotax_Me-accpt_rcpt"/>
</dbReference>
<evidence type="ECO:0000256" key="7">
    <source>
        <dbReference type="ARBA" id="ARBA00022989"/>
    </source>
</evidence>
<dbReference type="PRINTS" id="PR00260">
    <property type="entry name" value="CHEMTRNSDUCR"/>
</dbReference>
<dbReference type="Pfam" id="PF08447">
    <property type="entry name" value="PAS_3"/>
    <property type="match status" value="1"/>
</dbReference>
<dbReference type="CDD" id="cd00130">
    <property type="entry name" value="PAS"/>
    <property type="match status" value="1"/>
</dbReference>
<dbReference type="InterPro" id="IPR000014">
    <property type="entry name" value="PAS"/>
</dbReference>
<keyword evidence="5" id="KW-0997">Cell inner membrane</keyword>
<evidence type="ECO:0000256" key="12">
    <source>
        <dbReference type="SAM" id="Phobius"/>
    </source>
</evidence>
<dbReference type="Pfam" id="PF00015">
    <property type="entry name" value="MCPsignal"/>
    <property type="match status" value="1"/>
</dbReference>
<evidence type="ECO:0000256" key="10">
    <source>
        <dbReference type="ARBA" id="ARBA00029447"/>
    </source>
</evidence>
<evidence type="ECO:0000256" key="1">
    <source>
        <dbReference type="ARBA" id="ARBA00004429"/>
    </source>
</evidence>
<keyword evidence="9" id="KW-0807">Transducer</keyword>
<keyword evidence="4" id="KW-0145">Chemotaxis</keyword>
<dbReference type="PANTHER" id="PTHR32089">
    <property type="entry name" value="METHYL-ACCEPTING CHEMOTAXIS PROTEIN MCPB"/>
    <property type="match status" value="1"/>
</dbReference>
<name>A0A3B0Y6I2_9ZZZZ</name>
<dbReference type="GO" id="GO:0007165">
    <property type="term" value="P:signal transduction"/>
    <property type="evidence" value="ECO:0007669"/>
    <property type="project" value="UniProtKB-KW"/>
</dbReference>
<comment type="similarity">
    <text evidence="10">Belongs to the methyl-accepting chemotaxis (MCP) protein family.</text>
</comment>
<evidence type="ECO:0000256" key="6">
    <source>
        <dbReference type="ARBA" id="ARBA00022692"/>
    </source>
</evidence>
<feature type="coiled-coil region" evidence="11">
    <location>
        <begin position="270"/>
        <end position="304"/>
    </location>
</feature>
<dbReference type="EMBL" id="UOFI01000054">
    <property type="protein sequence ID" value="VAW64174.1"/>
    <property type="molecule type" value="Genomic_DNA"/>
</dbReference>
<dbReference type="InterPro" id="IPR004089">
    <property type="entry name" value="MCPsignal_dom"/>
</dbReference>
<keyword evidence="8 12" id="KW-0472">Membrane</keyword>
<dbReference type="InterPro" id="IPR013655">
    <property type="entry name" value="PAS_fold_3"/>
</dbReference>
<feature type="domain" description="PAS" evidence="14">
    <location>
        <begin position="21"/>
        <end position="76"/>
    </location>
</feature>
<evidence type="ECO:0000256" key="8">
    <source>
        <dbReference type="ARBA" id="ARBA00023136"/>
    </source>
</evidence>
<dbReference type="PROSITE" id="PS50111">
    <property type="entry name" value="CHEMOTAXIS_TRANSDUC_2"/>
    <property type="match status" value="1"/>
</dbReference>
<evidence type="ECO:0000259" key="13">
    <source>
        <dbReference type="PROSITE" id="PS50111"/>
    </source>
</evidence>
<dbReference type="Gene3D" id="1.10.287.950">
    <property type="entry name" value="Methyl-accepting chemotaxis protein"/>
    <property type="match status" value="1"/>
</dbReference>
<comment type="subcellular location">
    <subcellularLocation>
        <location evidence="1">Cell inner membrane</location>
        <topology evidence="1">Multi-pass membrane protein</topology>
    </subcellularLocation>
</comment>
<evidence type="ECO:0000259" key="14">
    <source>
        <dbReference type="PROSITE" id="PS50112"/>
    </source>
</evidence>
<evidence type="ECO:0000256" key="4">
    <source>
        <dbReference type="ARBA" id="ARBA00022500"/>
    </source>
</evidence>
<dbReference type="InterPro" id="IPR035965">
    <property type="entry name" value="PAS-like_dom_sf"/>
</dbReference>
<dbReference type="GO" id="GO:0004888">
    <property type="term" value="F:transmembrane signaling receptor activity"/>
    <property type="evidence" value="ECO:0007669"/>
    <property type="project" value="InterPro"/>
</dbReference>
<dbReference type="SUPFAM" id="SSF55785">
    <property type="entry name" value="PYP-like sensor domain (PAS domain)"/>
    <property type="match status" value="1"/>
</dbReference>
<feature type="transmembrane region" description="Helical" evidence="12">
    <location>
        <begin position="182"/>
        <end position="202"/>
    </location>
</feature>
<keyword evidence="3" id="KW-0488">Methylation</keyword>
<evidence type="ECO:0000256" key="9">
    <source>
        <dbReference type="ARBA" id="ARBA00023224"/>
    </source>
</evidence>
<dbReference type="GO" id="GO:0005886">
    <property type="term" value="C:plasma membrane"/>
    <property type="evidence" value="ECO:0007669"/>
    <property type="project" value="UniProtKB-SubCell"/>
</dbReference>
<organism evidence="15">
    <name type="scientific">hydrothermal vent metagenome</name>
    <dbReference type="NCBI Taxonomy" id="652676"/>
    <lineage>
        <taxon>unclassified sequences</taxon>
        <taxon>metagenomes</taxon>
        <taxon>ecological metagenomes</taxon>
    </lineage>
</organism>
<dbReference type="Gene3D" id="3.30.450.20">
    <property type="entry name" value="PAS domain"/>
    <property type="match status" value="1"/>
</dbReference>
<feature type="domain" description="Methyl-accepting transducer" evidence="13">
    <location>
        <begin position="255"/>
        <end position="491"/>
    </location>
</feature>
<dbReference type="CDD" id="cd11386">
    <property type="entry name" value="MCP_signal"/>
    <property type="match status" value="1"/>
</dbReference>
<dbReference type="PANTHER" id="PTHR32089:SF74">
    <property type="entry name" value="METHYL-ACCEPTING CHEMOTAXIS PROTEIN AER"/>
    <property type="match status" value="1"/>
</dbReference>
<evidence type="ECO:0000256" key="11">
    <source>
        <dbReference type="SAM" id="Coils"/>
    </source>
</evidence>
<protein>
    <submittedName>
        <fullName evidence="15">Methyl-accepting chemotaxis sensor/transducer protein</fullName>
    </submittedName>
</protein>
<evidence type="ECO:0000256" key="3">
    <source>
        <dbReference type="ARBA" id="ARBA00022481"/>
    </source>
</evidence>
<sequence>MKKNLPISDHEINFPEHAKIISTTDLKGAISYFNQDFLDISGFSSEELLGKNHNIIRHPDMPAAAFQDLWDTLKRGESWMGIVKNRCKNGDFYWVDAYVTPVYSGEQVIGYQSVRTRPDRKNVNRAQALYGQLLSGKKNWFSWLTGKVINKLLLSHLLSAMLALIGFILIQQQSDVSSVRGILAVSVISLGLAFVFAKWHAAPWQKAAQQARQIIDNDIACRVYTGRNDESGTLQCAIAALQARLNTVLARTDDSNSSLVQTATQTDGVLQTVQQGAQQQQRELEQLAAALEEMTATVREVAVNAVVTSEQIHAARDSAQHGSLGAVEVLGAMDILMSKITDTVDVIQILESNSSGIGTVVEVIQGIAGQTNLLALNAAIEAARAGEQGRGFAVVADEVRLLAQRTQSSTQEIEDIVKNLQNKTEASAIIMNEAKEQGGRCYGLAEAAVESLDSVASSVSNIGDNTIQIAAATEEQTAVAEEISRNVNNINQLAIKTAEDTTECSKSSQKLLNESEKLKTMIWQFA</sequence>
<dbReference type="FunFam" id="3.30.450.20:FF:000046">
    <property type="entry name" value="Aerotaxis sensor receptor"/>
    <property type="match status" value="1"/>
</dbReference>
<dbReference type="AlphaFoldDB" id="A0A3B0Y6I2"/>
<keyword evidence="7 12" id="KW-1133">Transmembrane helix</keyword>
<keyword evidence="2" id="KW-1003">Cell membrane</keyword>
<dbReference type="SUPFAM" id="SSF58104">
    <property type="entry name" value="Methyl-accepting chemotaxis protein (MCP) signaling domain"/>
    <property type="match status" value="1"/>
</dbReference>
<gene>
    <name evidence="15" type="ORF">MNBD_GAMMA09-1327</name>
</gene>
<dbReference type="GO" id="GO:0006935">
    <property type="term" value="P:chemotaxis"/>
    <property type="evidence" value="ECO:0007669"/>
    <property type="project" value="UniProtKB-KW"/>
</dbReference>
<dbReference type="NCBIfam" id="TIGR00229">
    <property type="entry name" value="sensory_box"/>
    <property type="match status" value="1"/>
</dbReference>
<evidence type="ECO:0000313" key="15">
    <source>
        <dbReference type="EMBL" id="VAW64174.1"/>
    </source>
</evidence>
<evidence type="ECO:0000256" key="2">
    <source>
        <dbReference type="ARBA" id="ARBA00022475"/>
    </source>
</evidence>
<accession>A0A3B0Y6I2</accession>
<keyword evidence="6 12" id="KW-0812">Transmembrane</keyword>
<dbReference type="PROSITE" id="PS50112">
    <property type="entry name" value="PAS"/>
    <property type="match status" value="1"/>
</dbReference>
<keyword evidence="11" id="KW-0175">Coiled coil</keyword>
<evidence type="ECO:0000256" key="5">
    <source>
        <dbReference type="ARBA" id="ARBA00022519"/>
    </source>
</evidence>
<feature type="transmembrane region" description="Helical" evidence="12">
    <location>
        <begin position="152"/>
        <end position="170"/>
    </location>
</feature>